<dbReference type="InterPro" id="IPR011032">
    <property type="entry name" value="GroES-like_sf"/>
</dbReference>
<gene>
    <name evidence="6" type="ORF">L1F29_29725</name>
</gene>
<reference evidence="6" key="1">
    <citation type="submission" date="2022-01" db="EMBL/GenBank/DDBJ databases">
        <title>Paenibacillus spongiae sp. nov., isolated from marine sponge.</title>
        <authorList>
            <person name="Li Z."/>
            <person name="Zhang M."/>
        </authorList>
    </citation>
    <scope>NUCLEOTIDE SEQUENCE</scope>
    <source>
        <strain evidence="6">PHS-Z3</strain>
    </source>
</reference>
<accession>A0ABY5S6L4</accession>
<feature type="domain" description="Enoyl reductase (ER)" evidence="5">
    <location>
        <begin position="8"/>
        <end position="332"/>
    </location>
</feature>
<protein>
    <submittedName>
        <fullName evidence="6">Galactitol-1-phosphate 5-dehydrogenase</fullName>
    </submittedName>
</protein>
<evidence type="ECO:0000256" key="1">
    <source>
        <dbReference type="ARBA" id="ARBA00022723"/>
    </source>
</evidence>
<keyword evidence="1 4" id="KW-0479">Metal-binding</keyword>
<comment type="cofactor">
    <cofactor evidence="4">
        <name>Zn(2+)</name>
        <dbReference type="ChEBI" id="CHEBI:29105"/>
    </cofactor>
</comment>
<dbReference type="InterPro" id="IPR036291">
    <property type="entry name" value="NAD(P)-bd_dom_sf"/>
</dbReference>
<dbReference type="Proteomes" id="UP001057877">
    <property type="component" value="Chromosome"/>
</dbReference>
<comment type="similarity">
    <text evidence="4">Belongs to the zinc-containing alcohol dehydrogenase family.</text>
</comment>
<dbReference type="InterPro" id="IPR013154">
    <property type="entry name" value="ADH-like_N"/>
</dbReference>
<dbReference type="InterPro" id="IPR013149">
    <property type="entry name" value="ADH-like_C"/>
</dbReference>
<dbReference type="PANTHER" id="PTHR43401:SF2">
    <property type="entry name" value="L-THREONINE 3-DEHYDROGENASE"/>
    <property type="match status" value="1"/>
</dbReference>
<dbReference type="Gene3D" id="3.40.50.720">
    <property type="entry name" value="NAD(P)-binding Rossmann-like Domain"/>
    <property type="match status" value="1"/>
</dbReference>
<dbReference type="PANTHER" id="PTHR43401">
    <property type="entry name" value="L-THREONINE 3-DEHYDROGENASE"/>
    <property type="match status" value="1"/>
</dbReference>
<dbReference type="CDD" id="cd08236">
    <property type="entry name" value="sugar_DH"/>
    <property type="match status" value="1"/>
</dbReference>
<keyword evidence="7" id="KW-1185">Reference proteome</keyword>
<dbReference type="Gene3D" id="3.90.180.10">
    <property type="entry name" value="Medium-chain alcohol dehydrogenases, catalytic domain"/>
    <property type="match status" value="1"/>
</dbReference>
<dbReference type="RefSeq" id="WP_258385640.1">
    <property type="nucleotide sequence ID" value="NZ_CP091430.1"/>
</dbReference>
<evidence type="ECO:0000259" key="5">
    <source>
        <dbReference type="SMART" id="SM00829"/>
    </source>
</evidence>
<dbReference type="SUPFAM" id="SSF51735">
    <property type="entry name" value="NAD(P)-binding Rossmann-fold domains"/>
    <property type="match status" value="1"/>
</dbReference>
<dbReference type="Pfam" id="PF00107">
    <property type="entry name" value="ADH_zinc_N"/>
    <property type="match status" value="1"/>
</dbReference>
<sequence length="334" mass="35563">MKAIVYHGPKTLVIEERPVPTAAADELIIKVQAVGICGSELEGYLGHSSIRVPPLVMGHEFSGVVAEAAQGAKGLTAGSNVIVNPLISCGMCDRCALGKPNICRNREIIGIHRPGAFAEYVAVPAANAFPVPQQMDANLASLAEPLAISIHAAKLGFQPFGDLLIFGAGTIGLLTLQVAQNMGVRKVMVTDINPARLQYAKQLGAEIAEPDQLPDLAGKFFSPGGVDTIIDCVGLAATREQAMRLVNPGGKVIMVGLGSDLSALPMNHLVRQEIMIYGSYTYTRAEFEQAIHLLTTGRIQRNPWSTIRGLLEAPDCFKALTEGKAEYSKIILSL</sequence>
<dbReference type="SUPFAM" id="SSF50129">
    <property type="entry name" value="GroES-like"/>
    <property type="match status" value="1"/>
</dbReference>
<dbReference type="EMBL" id="CP091430">
    <property type="protein sequence ID" value="UVI29551.1"/>
    <property type="molecule type" value="Genomic_DNA"/>
</dbReference>
<evidence type="ECO:0000256" key="2">
    <source>
        <dbReference type="ARBA" id="ARBA00022833"/>
    </source>
</evidence>
<dbReference type="InterPro" id="IPR020843">
    <property type="entry name" value="ER"/>
</dbReference>
<dbReference type="PROSITE" id="PS00059">
    <property type="entry name" value="ADH_ZINC"/>
    <property type="match status" value="1"/>
</dbReference>
<evidence type="ECO:0000256" key="3">
    <source>
        <dbReference type="ARBA" id="ARBA00023002"/>
    </source>
</evidence>
<dbReference type="SMART" id="SM00829">
    <property type="entry name" value="PKS_ER"/>
    <property type="match status" value="1"/>
</dbReference>
<keyword evidence="2 4" id="KW-0862">Zinc</keyword>
<dbReference type="InterPro" id="IPR002328">
    <property type="entry name" value="ADH_Zn_CS"/>
</dbReference>
<evidence type="ECO:0000313" key="7">
    <source>
        <dbReference type="Proteomes" id="UP001057877"/>
    </source>
</evidence>
<name>A0ABY5S6L4_9BACL</name>
<evidence type="ECO:0000313" key="6">
    <source>
        <dbReference type="EMBL" id="UVI29551.1"/>
    </source>
</evidence>
<organism evidence="6 7">
    <name type="scientific">Paenibacillus spongiae</name>
    <dbReference type="NCBI Taxonomy" id="2909671"/>
    <lineage>
        <taxon>Bacteria</taxon>
        <taxon>Bacillati</taxon>
        <taxon>Bacillota</taxon>
        <taxon>Bacilli</taxon>
        <taxon>Bacillales</taxon>
        <taxon>Paenibacillaceae</taxon>
        <taxon>Paenibacillus</taxon>
    </lineage>
</organism>
<keyword evidence="3" id="KW-0560">Oxidoreductase</keyword>
<proteinExistence type="inferred from homology"/>
<dbReference type="InterPro" id="IPR050129">
    <property type="entry name" value="Zn_alcohol_dh"/>
</dbReference>
<dbReference type="Pfam" id="PF08240">
    <property type="entry name" value="ADH_N"/>
    <property type="match status" value="1"/>
</dbReference>
<evidence type="ECO:0000256" key="4">
    <source>
        <dbReference type="RuleBase" id="RU361277"/>
    </source>
</evidence>